<feature type="repeat" description="TPR" evidence="5">
    <location>
        <begin position="194"/>
        <end position="227"/>
    </location>
</feature>
<dbReference type="EMBL" id="CAADFI010000087">
    <property type="protein sequence ID" value="VFJ96106.1"/>
    <property type="molecule type" value="Genomic_DNA"/>
</dbReference>
<dbReference type="InterPro" id="IPR017560">
    <property type="entry name" value="Cyt_c_biogenesis_CcmI"/>
</dbReference>
<dbReference type="InterPro" id="IPR056413">
    <property type="entry name" value="TPR_CcmH_CycH"/>
</dbReference>
<dbReference type="PANTHER" id="PTHR47870:SF4">
    <property type="entry name" value="CYTOCHROME C-TYPE BIOGENESIS PROTEIN CYCH"/>
    <property type="match status" value="1"/>
</dbReference>
<evidence type="ECO:0000259" key="8">
    <source>
        <dbReference type="Pfam" id="PF23914"/>
    </source>
</evidence>
<dbReference type="SUPFAM" id="SSF48452">
    <property type="entry name" value="TPR-like"/>
    <property type="match status" value="1"/>
</dbReference>
<keyword evidence="7" id="KW-0812">Transmembrane</keyword>
<dbReference type="EMBL" id="CAADFG010000086">
    <property type="protein sequence ID" value="VFJ95366.1"/>
    <property type="molecule type" value="Genomic_DNA"/>
</dbReference>
<dbReference type="InterPro" id="IPR051263">
    <property type="entry name" value="C-type_cytochrome_biogenesis"/>
</dbReference>
<feature type="compositionally biased region" description="Pro residues" evidence="6">
    <location>
        <begin position="164"/>
        <end position="174"/>
    </location>
</feature>
<feature type="region of interest" description="Disordered" evidence="6">
    <location>
        <begin position="154"/>
        <end position="177"/>
    </location>
</feature>
<evidence type="ECO:0000256" key="4">
    <source>
        <dbReference type="ARBA" id="ARBA00022803"/>
    </source>
</evidence>
<evidence type="ECO:0000313" key="10">
    <source>
        <dbReference type="EMBL" id="VFJ96106.1"/>
    </source>
</evidence>
<evidence type="ECO:0000256" key="5">
    <source>
        <dbReference type="PROSITE-ProRule" id="PRU00339"/>
    </source>
</evidence>
<keyword evidence="2" id="KW-0677">Repeat</keyword>
<comment type="subcellular location">
    <subcellularLocation>
        <location evidence="1">Cell envelope</location>
    </subcellularLocation>
</comment>
<accession>A0A450USC8</accession>
<keyword evidence="7" id="KW-1133">Transmembrane helix</keyword>
<dbReference type="GO" id="GO:0005886">
    <property type="term" value="C:plasma membrane"/>
    <property type="evidence" value="ECO:0007669"/>
    <property type="project" value="TreeGrafter"/>
</dbReference>
<dbReference type="PROSITE" id="PS50005">
    <property type="entry name" value="TPR"/>
    <property type="match status" value="1"/>
</dbReference>
<name>A0A450USC8_9GAMM</name>
<dbReference type="AlphaFoldDB" id="A0A450USC8"/>
<dbReference type="Pfam" id="PF23914">
    <property type="entry name" value="TPR_CcmH_CycH"/>
    <property type="match status" value="1"/>
</dbReference>
<evidence type="ECO:0000256" key="3">
    <source>
        <dbReference type="ARBA" id="ARBA00022748"/>
    </source>
</evidence>
<keyword evidence="3" id="KW-0201">Cytochrome c-type biogenesis</keyword>
<evidence type="ECO:0000256" key="7">
    <source>
        <dbReference type="SAM" id="Phobius"/>
    </source>
</evidence>
<sequence>MNIFLLITTLMAGIGLAFVIPPLLGRGQKTAGDRKALNADIYRERLSELEQQHRDGLMDEAELVHARVELQRAALADLTPADPAEGEAPAGAASRGEAEADEMTMETGRGGSQGRIRSIPALITTLFVALAIPAAGFGLYFQWGNPDILTGAAGPLSSAQPAGHPAPGPSPASPPLADMVDRLAARLEQKPDNPEGWLMLGRSYAVMGRLDEAGAAFAEAYERQPDSPEILVSYAESLAERNEGKMAGRPSELIQSALYIDPDFPPALWLAGVAAYQQNEYTGAIEHWERLQKGAKISEQEQRMLADILSEARQAAGK</sequence>
<dbReference type="NCBIfam" id="TIGR03142">
    <property type="entry name" value="cytochro_ccmI"/>
    <property type="match status" value="1"/>
</dbReference>
<proteinExistence type="predicted"/>
<feature type="transmembrane region" description="Helical" evidence="7">
    <location>
        <begin position="6"/>
        <end position="25"/>
    </location>
</feature>
<reference evidence="9" key="1">
    <citation type="submission" date="2019-02" db="EMBL/GenBank/DDBJ databases">
        <authorList>
            <person name="Gruber-Vodicka R. H."/>
            <person name="Seah K. B. B."/>
        </authorList>
    </citation>
    <scope>NUCLEOTIDE SEQUENCE</scope>
    <source>
        <strain evidence="11">BECK_SA2B12</strain>
        <strain evidence="9">BECK_SA2B15</strain>
        <strain evidence="10">BECK_SA2B20</strain>
    </source>
</reference>
<evidence type="ECO:0000313" key="11">
    <source>
        <dbReference type="EMBL" id="VFK02164.1"/>
    </source>
</evidence>
<dbReference type="GO" id="GO:0030313">
    <property type="term" value="C:cell envelope"/>
    <property type="evidence" value="ECO:0007669"/>
    <property type="project" value="UniProtKB-SubCell"/>
</dbReference>
<gene>
    <name evidence="9" type="ORF">BECKH772A_GA0070896_100865</name>
    <name evidence="10" type="ORF">BECKH772B_GA0070898_100875</name>
    <name evidence="11" type="ORF">BECKH772C_GA0070978_100835</name>
</gene>
<dbReference type="EMBL" id="CAADFJ010000083">
    <property type="protein sequence ID" value="VFK02164.1"/>
    <property type="molecule type" value="Genomic_DNA"/>
</dbReference>
<keyword evidence="7" id="KW-0472">Membrane</keyword>
<dbReference type="GO" id="GO:0017004">
    <property type="term" value="P:cytochrome complex assembly"/>
    <property type="evidence" value="ECO:0007669"/>
    <property type="project" value="UniProtKB-KW"/>
</dbReference>
<dbReference type="InterPro" id="IPR019734">
    <property type="entry name" value="TPR_rpt"/>
</dbReference>
<feature type="transmembrane region" description="Helical" evidence="7">
    <location>
        <begin position="119"/>
        <end position="141"/>
    </location>
</feature>
<feature type="region of interest" description="Disordered" evidence="6">
    <location>
        <begin position="78"/>
        <end position="112"/>
    </location>
</feature>
<feature type="domain" description="Cytochrome c-type biogenesis protein H TPR" evidence="8">
    <location>
        <begin position="183"/>
        <end position="293"/>
    </location>
</feature>
<protein>
    <submittedName>
        <fullName evidence="9">Cytochrome c-type biogenesis protein CcmH</fullName>
    </submittedName>
</protein>
<feature type="compositionally biased region" description="Low complexity" evidence="6">
    <location>
        <begin position="78"/>
        <end position="95"/>
    </location>
</feature>
<keyword evidence="4 5" id="KW-0802">TPR repeat</keyword>
<evidence type="ECO:0000313" key="9">
    <source>
        <dbReference type="EMBL" id="VFJ95366.1"/>
    </source>
</evidence>
<organism evidence="9">
    <name type="scientific">Candidatus Kentrum eta</name>
    <dbReference type="NCBI Taxonomy" id="2126337"/>
    <lineage>
        <taxon>Bacteria</taxon>
        <taxon>Pseudomonadati</taxon>
        <taxon>Pseudomonadota</taxon>
        <taxon>Gammaproteobacteria</taxon>
        <taxon>Candidatus Kentrum</taxon>
    </lineage>
</organism>
<dbReference type="InterPro" id="IPR011990">
    <property type="entry name" value="TPR-like_helical_dom_sf"/>
</dbReference>
<evidence type="ECO:0000256" key="2">
    <source>
        <dbReference type="ARBA" id="ARBA00022737"/>
    </source>
</evidence>
<evidence type="ECO:0000256" key="6">
    <source>
        <dbReference type="SAM" id="MobiDB-lite"/>
    </source>
</evidence>
<dbReference type="PANTHER" id="PTHR47870">
    <property type="entry name" value="CYTOCHROME C-TYPE BIOGENESIS PROTEIN CCMH"/>
    <property type="match status" value="1"/>
</dbReference>
<dbReference type="Gene3D" id="1.25.40.10">
    <property type="entry name" value="Tetratricopeptide repeat domain"/>
    <property type="match status" value="1"/>
</dbReference>
<evidence type="ECO:0000256" key="1">
    <source>
        <dbReference type="ARBA" id="ARBA00004196"/>
    </source>
</evidence>